<dbReference type="EC" id="2.3.2.27" evidence="5"/>
<dbReference type="InterPro" id="IPR050731">
    <property type="entry name" value="HRD1_E3_ubiq-ligases"/>
</dbReference>
<dbReference type="Proteomes" id="UP001461498">
    <property type="component" value="Unassembled WGS sequence"/>
</dbReference>
<gene>
    <name evidence="18" type="ORF">O3M35_007944</name>
</gene>
<evidence type="ECO:0000256" key="12">
    <source>
        <dbReference type="ARBA" id="ARBA00022833"/>
    </source>
</evidence>
<keyword evidence="11" id="KW-0256">Endoplasmic reticulum</keyword>
<keyword evidence="14 16" id="KW-0472">Membrane</keyword>
<accession>A0AAW1DDT5</accession>
<evidence type="ECO:0000256" key="2">
    <source>
        <dbReference type="ARBA" id="ARBA00004477"/>
    </source>
</evidence>
<dbReference type="CDD" id="cd16479">
    <property type="entry name" value="RING-H2_synoviolin"/>
    <property type="match status" value="1"/>
</dbReference>
<name>A0AAW1DDT5_9HEMI</name>
<evidence type="ECO:0000256" key="8">
    <source>
        <dbReference type="ARBA" id="ARBA00022723"/>
    </source>
</evidence>
<evidence type="ECO:0000256" key="9">
    <source>
        <dbReference type="ARBA" id="ARBA00022771"/>
    </source>
</evidence>
<evidence type="ECO:0000256" key="4">
    <source>
        <dbReference type="ARBA" id="ARBA00010089"/>
    </source>
</evidence>
<dbReference type="SUPFAM" id="SSF57850">
    <property type="entry name" value="RING/U-box"/>
    <property type="match status" value="1"/>
</dbReference>
<keyword evidence="19" id="KW-1185">Reference proteome</keyword>
<comment type="caution">
    <text evidence="18">The sequence shown here is derived from an EMBL/GenBank/DDBJ whole genome shotgun (WGS) entry which is preliminary data.</text>
</comment>
<evidence type="ECO:0000259" key="17">
    <source>
        <dbReference type="PROSITE" id="PS50089"/>
    </source>
</evidence>
<dbReference type="Pfam" id="PF25563">
    <property type="entry name" value="TPR_SYVN1_N"/>
    <property type="match status" value="1"/>
</dbReference>
<feature type="transmembrane region" description="Helical" evidence="16">
    <location>
        <begin position="46"/>
        <end position="66"/>
    </location>
</feature>
<dbReference type="PANTHER" id="PTHR22763">
    <property type="entry name" value="RING ZINC FINGER PROTEIN"/>
    <property type="match status" value="1"/>
</dbReference>
<feature type="transmembrane region" description="Helical" evidence="16">
    <location>
        <begin position="207"/>
        <end position="234"/>
    </location>
</feature>
<evidence type="ECO:0000256" key="10">
    <source>
        <dbReference type="ARBA" id="ARBA00022786"/>
    </source>
</evidence>
<dbReference type="InterPro" id="IPR057992">
    <property type="entry name" value="TPR_SYVN1_N"/>
</dbReference>
<dbReference type="EMBL" id="JAPXFL010000004">
    <property type="protein sequence ID" value="KAK9508244.1"/>
    <property type="molecule type" value="Genomic_DNA"/>
</dbReference>
<proteinExistence type="inferred from homology"/>
<dbReference type="SMART" id="SM00184">
    <property type="entry name" value="RING"/>
    <property type="match status" value="1"/>
</dbReference>
<dbReference type="FunFam" id="3.30.40.10:FF:000088">
    <property type="entry name" value="E3 ubiquitin-protein ligase synoviolin"/>
    <property type="match status" value="1"/>
</dbReference>
<keyword evidence="6" id="KW-0808">Transferase</keyword>
<keyword evidence="13 16" id="KW-1133">Transmembrane helix</keyword>
<evidence type="ECO:0000256" key="7">
    <source>
        <dbReference type="ARBA" id="ARBA00022692"/>
    </source>
</evidence>
<evidence type="ECO:0000256" key="14">
    <source>
        <dbReference type="ARBA" id="ARBA00023136"/>
    </source>
</evidence>
<dbReference type="GO" id="GO:0005789">
    <property type="term" value="C:endoplasmic reticulum membrane"/>
    <property type="evidence" value="ECO:0007669"/>
    <property type="project" value="UniProtKB-SubCell"/>
</dbReference>
<evidence type="ECO:0000256" key="11">
    <source>
        <dbReference type="ARBA" id="ARBA00022824"/>
    </source>
</evidence>
<sequence>MWKIIVLTLLSAVASLLVIVNAFYQKKQFYPAIVFIMKSNGSMVVFYFQIFILFTIIANIIKLIFFGELRRAEIDRLTDRTWYTLTETCLSFAVFREDFNQIFLGLLLLLVILKVFHWLADERVEFIEQRLISILAILSTVDVFFIYEAVESTMRLGPTAQLVFGFEYAILLTLSWNSFIKYIFHIIDTYVSPWENKTYYLLYSELIIRAIRVAIYVVFVLIMLNIYIVPLFVFRPMLFTLKSFRKSLNDVTLWQRAIYNLNTLYPDASEQELTRSDNVCIICREEMLRTCKILPCNHIFHTVCLRSWFQRQQSCPICRLNILNVNYDNLNSTNDIQQQNETLNNIQETTEIIINNVELNTLEEINKFNNSLDYHRLKLRCTVPALISMHTLLQVSHPITEHYMKRSETEEINANRK</sequence>
<feature type="transmembrane region" description="Helical" evidence="16">
    <location>
        <begin position="102"/>
        <end position="119"/>
    </location>
</feature>
<dbReference type="InterPro" id="IPR001841">
    <property type="entry name" value="Znf_RING"/>
</dbReference>
<evidence type="ECO:0000256" key="15">
    <source>
        <dbReference type="PROSITE-ProRule" id="PRU00175"/>
    </source>
</evidence>
<dbReference type="InterPro" id="IPR058051">
    <property type="entry name" value="Znf_RING_synoviolin"/>
</dbReference>
<evidence type="ECO:0000313" key="19">
    <source>
        <dbReference type="Proteomes" id="UP001461498"/>
    </source>
</evidence>
<evidence type="ECO:0000256" key="6">
    <source>
        <dbReference type="ARBA" id="ARBA00022679"/>
    </source>
</evidence>
<dbReference type="AlphaFoldDB" id="A0AAW1DDT5"/>
<protein>
    <recommendedName>
        <fullName evidence="5">RING-type E3 ubiquitin transferase</fullName>
        <ecNumber evidence="5">2.3.2.27</ecNumber>
    </recommendedName>
</protein>
<dbReference type="GO" id="GO:0008270">
    <property type="term" value="F:zinc ion binding"/>
    <property type="evidence" value="ECO:0007669"/>
    <property type="project" value="UniProtKB-KW"/>
</dbReference>
<evidence type="ECO:0000313" key="18">
    <source>
        <dbReference type="EMBL" id="KAK9508244.1"/>
    </source>
</evidence>
<evidence type="ECO:0000256" key="13">
    <source>
        <dbReference type="ARBA" id="ARBA00022989"/>
    </source>
</evidence>
<feature type="transmembrane region" description="Helical" evidence="16">
    <location>
        <begin position="131"/>
        <end position="150"/>
    </location>
</feature>
<evidence type="ECO:0000256" key="3">
    <source>
        <dbReference type="ARBA" id="ARBA00004906"/>
    </source>
</evidence>
<dbReference type="GO" id="GO:0043161">
    <property type="term" value="P:proteasome-mediated ubiquitin-dependent protein catabolic process"/>
    <property type="evidence" value="ECO:0007669"/>
    <property type="project" value="TreeGrafter"/>
</dbReference>
<comment type="pathway">
    <text evidence="3">Protein modification; protein ubiquitination.</text>
</comment>
<evidence type="ECO:0000256" key="1">
    <source>
        <dbReference type="ARBA" id="ARBA00000900"/>
    </source>
</evidence>
<dbReference type="InterPro" id="IPR013083">
    <property type="entry name" value="Znf_RING/FYVE/PHD"/>
</dbReference>
<dbReference type="PANTHER" id="PTHR22763:SF184">
    <property type="entry name" value="E3 UBIQUITIN-PROTEIN LIGASE SYNOVIOLIN"/>
    <property type="match status" value="1"/>
</dbReference>
<keyword evidence="10" id="KW-0833">Ubl conjugation pathway</keyword>
<keyword evidence="12" id="KW-0862">Zinc</keyword>
<feature type="domain" description="RING-type" evidence="17">
    <location>
        <begin position="280"/>
        <end position="319"/>
    </location>
</feature>
<dbReference type="GO" id="GO:0036503">
    <property type="term" value="P:ERAD pathway"/>
    <property type="evidence" value="ECO:0007669"/>
    <property type="project" value="TreeGrafter"/>
</dbReference>
<comment type="similarity">
    <text evidence="4">Belongs to the HRD1 family.</text>
</comment>
<dbReference type="Gene3D" id="3.30.40.10">
    <property type="entry name" value="Zinc/RING finger domain, C3HC4 (zinc finger)"/>
    <property type="match status" value="1"/>
</dbReference>
<dbReference type="Pfam" id="PF13639">
    <property type="entry name" value="zf-RING_2"/>
    <property type="match status" value="1"/>
</dbReference>
<comment type="subcellular location">
    <subcellularLocation>
        <location evidence="2">Endoplasmic reticulum membrane</location>
        <topology evidence="2">Multi-pass membrane protein</topology>
    </subcellularLocation>
</comment>
<keyword evidence="9 15" id="KW-0863">Zinc-finger</keyword>
<organism evidence="18 19">
    <name type="scientific">Rhynocoris fuscipes</name>
    <dbReference type="NCBI Taxonomy" id="488301"/>
    <lineage>
        <taxon>Eukaryota</taxon>
        <taxon>Metazoa</taxon>
        <taxon>Ecdysozoa</taxon>
        <taxon>Arthropoda</taxon>
        <taxon>Hexapoda</taxon>
        <taxon>Insecta</taxon>
        <taxon>Pterygota</taxon>
        <taxon>Neoptera</taxon>
        <taxon>Paraneoptera</taxon>
        <taxon>Hemiptera</taxon>
        <taxon>Heteroptera</taxon>
        <taxon>Panheteroptera</taxon>
        <taxon>Cimicomorpha</taxon>
        <taxon>Reduviidae</taxon>
        <taxon>Harpactorinae</taxon>
        <taxon>Harpactorini</taxon>
        <taxon>Rhynocoris</taxon>
    </lineage>
</organism>
<keyword evidence="7 16" id="KW-0812">Transmembrane</keyword>
<reference evidence="18 19" key="1">
    <citation type="submission" date="2022-12" db="EMBL/GenBank/DDBJ databases">
        <title>Chromosome-level genome assembly of true bugs.</title>
        <authorList>
            <person name="Ma L."/>
            <person name="Li H."/>
        </authorList>
    </citation>
    <scope>NUCLEOTIDE SEQUENCE [LARGE SCALE GENOMIC DNA]</scope>
    <source>
        <strain evidence="18">Lab_2022b</strain>
    </source>
</reference>
<evidence type="ECO:0000256" key="5">
    <source>
        <dbReference type="ARBA" id="ARBA00012483"/>
    </source>
</evidence>
<comment type="catalytic activity">
    <reaction evidence="1">
        <text>S-ubiquitinyl-[E2 ubiquitin-conjugating enzyme]-L-cysteine + [acceptor protein]-L-lysine = [E2 ubiquitin-conjugating enzyme]-L-cysteine + N(6)-ubiquitinyl-[acceptor protein]-L-lysine.</text>
        <dbReference type="EC" id="2.3.2.27"/>
    </reaction>
</comment>
<dbReference type="GO" id="GO:0061630">
    <property type="term" value="F:ubiquitin protein ligase activity"/>
    <property type="evidence" value="ECO:0007669"/>
    <property type="project" value="UniProtKB-EC"/>
</dbReference>
<keyword evidence="8" id="KW-0479">Metal-binding</keyword>
<feature type="transmembrane region" description="Helical" evidence="16">
    <location>
        <begin position="162"/>
        <end position="187"/>
    </location>
</feature>
<dbReference type="PROSITE" id="PS50089">
    <property type="entry name" value="ZF_RING_2"/>
    <property type="match status" value="1"/>
</dbReference>
<evidence type="ECO:0000256" key="16">
    <source>
        <dbReference type="SAM" id="Phobius"/>
    </source>
</evidence>